<dbReference type="PROSITE" id="PS51695">
    <property type="entry name" value="SEDOLISIN"/>
    <property type="match status" value="1"/>
</dbReference>
<dbReference type="Proteomes" id="UP001596189">
    <property type="component" value="Unassembled WGS sequence"/>
</dbReference>
<evidence type="ECO:0000256" key="6">
    <source>
        <dbReference type="ARBA" id="ARBA00022837"/>
    </source>
</evidence>
<evidence type="ECO:0000256" key="4">
    <source>
        <dbReference type="ARBA" id="ARBA00022801"/>
    </source>
</evidence>
<dbReference type="Pfam" id="PF00082">
    <property type="entry name" value="Peptidase_S8"/>
    <property type="match status" value="1"/>
</dbReference>
<evidence type="ECO:0000256" key="7">
    <source>
        <dbReference type="ARBA" id="ARBA00023145"/>
    </source>
</evidence>
<feature type="domain" description="Peptidase S53" evidence="10">
    <location>
        <begin position="253"/>
        <end position="673"/>
    </location>
</feature>
<dbReference type="InterPro" id="IPR030400">
    <property type="entry name" value="Sedolisin_dom"/>
</dbReference>
<proteinExistence type="predicted"/>
<evidence type="ECO:0000313" key="12">
    <source>
        <dbReference type="Proteomes" id="UP001596189"/>
    </source>
</evidence>
<evidence type="ECO:0000256" key="5">
    <source>
        <dbReference type="ARBA" id="ARBA00022825"/>
    </source>
</evidence>
<dbReference type="InterPro" id="IPR015366">
    <property type="entry name" value="S53_propep"/>
</dbReference>
<evidence type="ECO:0000256" key="2">
    <source>
        <dbReference type="ARBA" id="ARBA00022670"/>
    </source>
</evidence>
<feature type="region of interest" description="Disordered" evidence="8">
    <location>
        <begin position="197"/>
        <end position="217"/>
    </location>
</feature>
<keyword evidence="12" id="KW-1185">Reference proteome</keyword>
<keyword evidence="6" id="KW-0106">Calcium</keyword>
<feature type="signal peptide" evidence="9">
    <location>
        <begin position="1"/>
        <end position="29"/>
    </location>
</feature>
<keyword evidence="3" id="KW-0479">Metal-binding</keyword>
<keyword evidence="7" id="KW-0865">Zymogen</keyword>
<accession>A0ABW1JF38</accession>
<dbReference type="CDD" id="cd11377">
    <property type="entry name" value="Pro-peptidase_S53"/>
    <property type="match status" value="1"/>
</dbReference>
<dbReference type="PANTHER" id="PTHR14218:SF15">
    <property type="entry name" value="TRIPEPTIDYL-PEPTIDASE 1"/>
    <property type="match status" value="1"/>
</dbReference>
<gene>
    <name evidence="11" type="ORF">ACFQDO_11130</name>
</gene>
<feature type="compositionally biased region" description="Low complexity" evidence="8">
    <location>
        <begin position="202"/>
        <end position="214"/>
    </location>
</feature>
<dbReference type="InterPro" id="IPR050819">
    <property type="entry name" value="Tripeptidyl-peptidase_I"/>
</dbReference>
<keyword evidence="9" id="KW-0732">Signal</keyword>
<dbReference type="InterPro" id="IPR000209">
    <property type="entry name" value="Peptidase_S8/S53_dom"/>
</dbReference>
<reference evidence="12" key="1">
    <citation type="journal article" date="2019" name="Int. J. Syst. Evol. Microbiol.">
        <title>The Global Catalogue of Microorganisms (GCM) 10K type strain sequencing project: providing services to taxonomists for standard genome sequencing and annotation.</title>
        <authorList>
            <consortium name="The Broad Institute Genomics Platform"/>
            <consortium name="The Broad Institute Genome Sequencing Center for Infectious Disease"/>
            <person name="Wu L."/>
            <person name="Ma J."/>
        </authorList>
    </citation>
    <scope>NUCLEOTIDE SEQUENCE [LARGE SCALE GENOMIC DNA]</scope>
    <source>
        <strain evidence="12">KACC 14249</strain>
    </source>
</reference>
<sequence length="673" mass="69285">MSPRLSIKVTAATAAALVAPTLFATTAFAAAGSGASRHAVANAQPDQVKGAKVVGTPSAKQQAEVRVFLAGRDQAGLAKAVAAVADPHSASYQHYLTAAQIKAAYAPSAASVARTKAFLKGYGLTIGEIPANNAYVTATGSLSQLQKAFGTTLHTYSVSGHTLRAASSAPSVPASLSADVIAVSGLASISQLMSTDRVGGPTTTHRTAKSATTKAPPPDAFVNATPCSTFYGQKQATTVPTAYGKVQPYAPCGYVPDQLEGAYGLTRSIAKGFDGRGVTVAITDAYAAPTILSDANTYATSHGQNAFKGKQFKQVPPAKPYRYGYDDTVNGDLCGEQGWYGEETLDVEAVHAMAPGANVTYVPGRSCDNADLLTAVNKVVARHLADIVTNSWGGTDESNGSPALDTAYQQVFYQAALEGIGVYFSSGDSGDGASDNNGVPTVQSPANSSLVTAVGGTSLAVSKTNTRTFETGWSTSKSTLTDGAWDPTPPGTYQYGGGGGTSQVFSQPAYQKGVVPASIAKRYSKLGGRAVPDVSALGDPNTGMRVGETQTFPDGTVKYSEYRIGGTSLASPLFAGMMAIADQVSGRPHGFANYALYDLYGTQAYFDPTHKANTGVVRVDYVNGVDDSDGLTTSLRTLDARNGTTIRTTAGYDDITGVGTPNGERFVGGLGVG</sequence>
<keyword evidence="5" id="KW-0720">Serine protease</keyword>
<comment type="caution">
    <text evidence="11">The sequence shown here is derived from an EMBL/GenBank/DDBJ whole genome shotgun (WGS) entry which is preliminary data.</text>
</comment>
<evidence type="ECO:0000256" key="8">
    <source>
        <dbReference type="SAM" id="MobiDB-lite"/>
    </source>
</evidence>
<feature type="chain" id="PRO_5045142489" evidence="9">
    <location>
        <begin position="30"/>
        <end position="673"/>
    </location>
</feature>
<evidence type="ECO:0000313" key="11">
    <source>
        <dbReference type="EMBL" id="MFC6007681.1"/>
    </source>
</evidence>
<dbReference type="SMART" id="SM00944">
    <property type="entry name" value="Pro-kuma_activ"/>
    <property type="match status" value="1"/>
</dbReference>
<keyword evidence="4" id="KW-0378">Hydrolase</keyword>
<protein>
    <submittedName>
        <fullName evidence="11">Protease pro-enzyme activation domain-containing protein</fullName>
    </submittedName>
</protein>
<dbReference type="EMBL" id="JBHSRD010000004">
    <property type="protein sequence ID" value="MFC6007681.1"/>
    <property type="molecule type" value="Genomic_DNA"/>
</dbReference>
<dbReference type="InterPro" id="IPR036852">
    <property type="entry name" value="Peptidase_S8/S53_dom_sf"/>
</dbReference>
<dbReference type="GO" id="GO:0006508">
    <property type="term" value="P:proteolysis"/>
    <property type="evidence" value="ECO:0007669"/>
    <property type="project" value="UniProtKB-KW"/>
</dbReference>
<name>A0ABW1JF38_9ACTN</name>
<dbReference type="RefSeq" id="WP_345715640.1">
    <property type="nucleotide sequence ID" value="NZ_BAABFP010000002.1"/>
</dbReference>
<evidence type="ECO:0000256" key="1">
    <source>
        <dbReference type="ARBA" id="ARBA00001913"/>
    </source>
</evidence>
<evidence type="ECO:0000259" key="10">
    <source>
        <dbReference type="PROSITE" id="PS51695"/>
    </source>
</evidence>
<dbReference type="Pfam" id="PF09286">
    <property type="entry name" value="Pro-kuma_activ"/>
    <property type="match status" value="1"/>
</dbReference>
<dbReference type="PROSITE" id="PS00138">
    <property type="entry name" value="SUBTILASE_SER"/>
    <property type="match status" value="1"/>
</dbReference>
<comment type="cofactor">
    <cofactor evidence="1">
        <name>Ca(2+)</name>
        <dbReference type="ChEBI" id="CHEBI:29108"/>
    </cofactor>
</comment>
<evidence type="ECO:0000256" key="3">
    <source>
        <dbReference type="ARBA" id="ARBA00022723"/>
    </source>
</evidence>
<dbReference type="GO" id="GO:0008233">
    <property type="term" value="F:peptidase activity"/>
    <property type="evidence" value="ECO:0007669"/>
    <property type="project" value="UniProtKB-KW"/>
</dbReference>
<dbReference type="Gene3D" id="3.40.50.200">
    <property type="entry name" value="Peptidase S8/S53 domain"/>
    <property type="match status" value="1"/>
</dbReference>
<keyword evidence="2 11" id="KW-0645">Protease</keyword>
<dbReference type="CDD" id="cd04056">
    <property type="entry name" value="Peptidases_S53"/>
    <property type="match status" value="1"/>
</dbReference>
<dbReference type="InterPro" id="IPR023828">
    <property type="entry name" value="Peptidase_S8_Ser-AS"/>
</dbReference>
<dbReference type="SUPFAM" id="SSF52743">
    <property type="entry name" value="Subtilisin-like"/>
    <property type="match status" value="1"/>
</dbReference>
<dbReference type="PANTHER" id="PTHR14218">
    <property type="entry name" value="PROTEASE S8 TRIPEPTIDYL PEPTIDASE I CLN2"/>
    <property type="match status" value="1"/>
</dbReference>
<evidence type="ECO:0000256" key="9">
    <source>
        <dbReference type="SAM" id="SignalP"/>
    </source>
</evidence>
<dbReference type="SUPFAM" id="SSF54897">
    <property type="entry name" value="Protease propeptides/inhibitors"/>
    <property type="match status" value="1"/>
</dbReference>
<organism evidence="11 12">
    <name type="scientific">Angustibacter luteus</name>
    <dbReference type="NCBI Taxonomy" id="658456"/>
    <lineage>
        <taxon>Bacteria</taxon>
        <taxon>Bacillati</taxon>
        <taxon>Actinomycetota</taxon>
        <taxon>Actinomycetes</taxon>
        <taxon>Kineosporiales</taxon>
        <taxon>Kineosporiaceae</taxon>
    </lineage>
</organism>